<dbReference type="AlphaFoldDB" id="D5EH24"/>
<gene>
    <name evidence="2" type="ordered locus">Amico_1742</name>
</gene>
<accession>D5EH24</accession>
<proteinExistence type="predicted"/>
<dbReference type="EMBL" id="CP001997">
    <property type="protein sequence ID" value="ADE57856.1"/>
    <property type="molecule type" value="Genomic_DNA"/>
</dbReference>
<dbReference type="KEGG" id="aco:Amico_1742"/>
<dbReference type="InterPro" id="IPR012454">
    <property type="entry name" value="DUF1659"/>
</dbReference>
<dbReference type="RefSeq" id="WP_013049118.1">
    <property type="nucleotide sequence ID" value="NC_014011.1"/>
</dbReference>
<dbReference type="eggNOG" id="ENOG5033AHG">
    <property type="taxonomic scope" value="Bacteria"/>
</dbReference>
<evidence type="ECO:0000313" key="3">
    <source>
        <dbReference type="Proteomes" id="UP000002366"/>
    </source>
</evidence>
<feature type="domain" description="DUF1659" evidence="1">
    <location>
        <begin position="5"/>
        <end position="70"/>
    </location>
</feature>
<sequence length="71" mass="7724">MEVYIPMESRLQIRVNIGFDDNGDPVTRSLNFADVQSEAVALNVAAVSAALGGLLDYPITETRKIDTNVVE</sequence>
<dbReference type="STRING" id="572547.Amico_1742"/>
<dbReference type="Proteomes" id="UP000002366">
    <property type="component" value="Chromosome"/>
</dbReference>
<evidence type="ECO:0000313" key="2">
    <source>
        <dbReference type="EMBL" id="ADE57856.1"/>
    </source>
</evidence>
<organism evidence="2 3">
    <name type="scientific">Aminobacterium colombiense (strain DSM 12261 / ALA-1)</name>
    <dbReference type="NCBI Taxonomy" id="572547"/>
    <lineage>
        <taxon>Bacteria</taxon>
        <taxon>Thermotogati</taxon>
        <taxon>Synergistota</taxon>
        <taxon>Synergistia</taxon>
        <taxon>Synergistales</taxon>
        <taxon>Aminobacteriaceae</taxon>
        <taxon>Aminobacterium</taxon>
    </lineage>
</organism>
<keyword evidence="3" id="KW-1185">Reference proteome</keyword>
<reference evidence="2 3" key="1">
    <citation type="journal article" date="2010" name="Stand. Genomic Sci.">
        <title>Complete genome sequence of Aminobacterium colombiense type strain (ALA-1).</title>
        <authorList>
            <person name="Chertkov O."/>
            <person name="Sikorski J."/>
            <person name="Brambilla E."/>
            <person name="Lapidus A."/>
            <person name="Copeland A."/>
            <person name="Glavina Del Rio T."/>
            <person name="Nolan M."/>
            <person name="Lucas S."/>
            <person name="Tice H."/>
            <person name="Cheng J.F."/>
            <person name="Han C."/>
            <person name="Detter J.C."/>
            <person name="Bruce D."/>
            <person name="Tapia R."/>
            <person name="Goodwin L."/>
            <person name="Pitluck S."/>
            <person name="Liolios K."/>
            <person name="Ivanova N."/>
            <person name="Mavromatis K."/>
            <person name="Ovchinnikova G."/>
            <person name="Pati A."/>
            <person name="Chen A."/>
            <person name="Palaniappan K."/>
            <person name="Land M."/>
            <person name="Hauser L."/>
            <person name="Chang Y.J."/>
            <person name="Jeffries C.D."/>
            <person name="Spring S."/>
            <person name="Rohde M."/>
            <person name="Goker M."/>
            <person name="Bristow J."/>
            <person name="Eisen J.A."/>
            <person name="Markowitz V."/>
            <person name="Hugenholtz P."/>
            <person name="Kyrpides N.C."/>
            <person name="Klenk H.P."/>
        </authorList>
    </citation>
    <scope>NUCLEOTIDE SEQUENCE [LARGE SCALE GENOMIC DNA]</scope>
    <source>
        <strain evidence="3">DSM 12261 / ALA-1</strain>
    </source>
</reference>
<dbReference type="HOGENOM" id="CLU_196603_1_0_0"/>
<dbReference type="OrthoDB" id="5851at2"/>
<dbReference type="Pfam" id="PF07872">
    <property type="entry name" value="DUF1659"/>
    <property type="match status" value="1"/>
</dbReference>
<evidence type="ECO:0000259" key="1">
    <source>
        <dbReference type="Pfam" id="PF07872"/>
    </source>
</evidence>
<protein>
    <recommendedName>
        <fullName evidence="1">DUF1659 domain-containing protein</fullName>
    </recommendedName>
</protein>
<name>D5EH24_AMICL</name>